<gene>
    <name evidence="1" type="ORF">H920_18919</name>
</gene>
<reference evidence="1 2" key="1">
    <citation type="submission" date="2013-11" db="EMBL/GenBank/DDBJ databases">
        <title>The Damaraland mole rat (Fukomys damarensis) genome and evolution of African mole rats.</title>
        <authorList>
            <person name="Gladyshev V.N."/>
            <person name="Fang X."/>
        </authorList>
    </citation>
    <scope>NUCLEOTIDE SEQUENCE [LARGE SCALE GENOMIC DNA]</scope>
    <source>
        <tissue evidence="1">Liver</tissue>
    </source>
</reference>
<evidence type="ECO:0000313" key="1">
    <source>
        <dbReference type="EMBL" id="KFO19608.1"/>
    </source>
</evidence>
<dbReference type="AlphaFoldDB" id="A0A091CPQ4"/>
<name>A0A091CPQ4_FUKDA</name>
<protein>
    <submittedName>
        <fullName evidence="1">Uncharacterized protein</fullName>
    </submittedName>
</protein>
<proteinExistence type="predicted"/>
<organism evidence="1 2">
    <name type="scientific">Fukomys damarensis</name>
    <name type="common">Damaraland mole rat</name>
    <name type="synonym">Cryptomys damarensis</name>
    <dbReference type="NCBI Taxonomy" id="885580"/>
    <lineage>
        <taxon>Eukaryota</taxon>
        <taxon>Metazoa</taxon>
        <taxon>Chordata</taxon>
        <taxon>Craniata</taxon>
        <taxon>Vertebrata</taxon>
        <taxon>Euteleostomi</taxon>
        <taxon>Mammalia</taxon>
        <taxon>Eutheria</taxon>
        <taxon>Euarchontoglires</taxon>
        <taxon>Glires</taxon>
        <taxon>Rodentia</taxon>
        <taxon>Hystricomorpha</taxon>
        <taxon>Bathyergidae</taxon>
        <taxon>Fukomys</taxon>
    </lineage>
</organism>
<sequence>MVPMLPVVTALTSLRLRDGGAECVRKQLIYRQFEASGCSRAGEWALLLKARQVVSAPLCAPVILKDKTKPSPPAEASLFHREGRRLDGVVLRPEDNEGEEHSVLLFMGLAAQCFLDVSTPGYFRGDKFCMDCDEPEI</sequence>
<dbReference type="EMBL" id="KN124946">
    <property type="protein sequence ID" value="KFO19608.1"/>
    <property type="molecule type" value="Genomic_DNA"/>
</dbReference>
<dbReference type="Proteomes" id="UP000028990">
    <property type="component" value="Unassembled WGS sequence"/>
</dbReference>
<keyword evidence="2" id="KW-1185">Reference proteome</keyword>
<accession>A0A091CPQ4</accession>
<evidence type="ECO:0000313" key="2">
    <source>
        <dbReference type="Proteomes" id="UP000028990"/>
    </source>
</evidence>